<keyword evidence="1" id="KW-1133">Transmembrane helix</keyword>
<dbReference type="PANTHER" id="PTHR10900:SF77">
    <property type="entry name" value="FI19380P1"/>
    <property type="match status" value="1"/>
</dbReference>
<dbReference type="GO" id="GO:0016236">
    <property type="term" value="P:macroautophagy"/>
    <property type="evidence" value="ECO:0007669"/>
    <property type="project" value="TreeGrafter"/>
</dbReference>
<keyword evidence="1" id="KW-0472">Membrane</keyword>
<keyword evidence="1" id="KW-0812">Transmembrane</keyword>
<evidence type="ECO:0000313" key="4">
    <source>
        <dbReference type="Proteomes" id="UP000310039"/>
    </source>
</evidence>
<dbReference type="InterPro" id="IPR036378">
    <property type="entry name" value="FAS1_dom_sf"/>
</dbReference>
<reference evidence="3 4" key="1">
    <citation type="submission" date="2018-10" db="EMBL/GenBank/DDBJ databases">
        <title>Fifty Aureobasidium pullulans genomes reveal a recombining polyextremotolerant generalist.</title>
        <authorList>
            <person name="Gostincar C."/>
            <person name="Turk M."/>
            <person name="Zajc J."/>
            <person name="Gunde-Cimerman N."/>
        </authorList>
    </citation>
    <scope>NUCLEOTIDE SEQUENCE [LARGE SCALE GENOMIC DNA]</scope>
    <source>
        <strain evidence="3 4">EXF-3403</strain>
    </source>
</reference>
<protein>
    <submittedName>
        <fullName evidence="3">FAS1 domain-containing protein</fullName>
    </submittedName>
</protein>
<dbReference type="InterPro" id="IPR000782">
    <property type="entry name" value="FAS1_domain"/>
</dbReference>
<feature type="domain" description="FAS1" evidence="2">
    <location>
        <begin position="64"/>
        <end position="222"/>
    </location>
</feature>
<dbReference type="SMART" id="SM00554">
    <property type="entry name" value="FAS1"/>
    <property type="match status" value="2"/>
</dbReference>
<dbReference type="PANTHER" id="PTHR10900">
    <property type="entry name" value="PERIOSTIN-RELATED"/>
    <property type="match status" value="1"/>
</dbReference>
<dbReference type="AlphaFoldDB" id="A0A4S9XLC2"/>
<proteinExistence type="predicted"/>
<dbReference type="EMBL" id="QZBT01000125">
    <property type="protein sequence ID" value="THZ80542.1"/>
    <property type="molecule type" value="Genomic_DNA"/>
</dbReference>
<gene>
    <name evidence="3" type="ORF">D6C84_07364</name>
</gene>
<dbReference type="InterPro" id="IPR050904">
    <property type="entry name" value="Adhesion/Biosynth-related"/>
</dbReference>
<dbReference type="Pfam" id="PF02469">
    <property type="entry name" value="Fasciclin"/>
    <property type="match status" value="2"/>
</dbReference>
<accession>A0A4S9XLC2</accession>
<comment type="caution">
    <text evidence="3">The sequence shown here is derived from an EMBL/GenBank/DDBJ whole genome shotgun (WGS) entry which is preliminary data.</text>
</comment>
<dbReference type="Gene3D" id="2.30.180.10">
    <property type="entry name" value="FAS1 domain"/>
    <property type="match status" value="2"/>
</dbReference>
<feature type="domain" description="FAS1" evidence="2">
    <location>
        <begin position="224"/>
        <end position="361"/>
    </location>
</feature>
<dbReference type="GO" id="GO:0000329">
    <property type="term" value="C:fungal-type vacuole membrane"/>
    <property type="evidence" value="ECO:0007669"/>
    <property type="project" value="TreeGrafter"/>
</dbReference>
<feature type="transmembrane region" description="Helical" evidence="1">
    <location>
        <begin position="450"/>
        <end position="471"/>
    </location>
</feature>
<dbReference type="PROSITE" id="PS50213">
    <property type="entry name" value="FAS1"/>
    <property type="match status" value="2"/>
</dbReference>
<evidence type="ECO:0000313" key="3">
    <source>
        <dbReference type="EMBL" id="THZ80542.1"/>
    </source>
</evidence>
<dbReference type="Proteomes" id="UP000310039">
    <property type="component" value="Unassembled WGS sequence"/>
</dbReference>
<name>A0A4S9XLC2_AURPU</name>
<sequence>MNSIKYVEPAREKAALSSIANKSAAITHLPRATRFTTHFETLIQFTMRTSIWSLVVMAGSCLAQGDLGALLASQPDLSTLLELVGLVDGLADTLSAASNITIFAPTNDAFARVPRNEPEGAAIEYRNETIAVAALLANHVFKGVYPSDVITDVPTFAQTLLNSSYITPTQPFSNITGGAYNGLVKNGDDVCVLSGEQTISTVTQADIKLGEGITIHKVDTVFSFGAPLQLFTYRAGYLNMNAALEAADLGFDVGLSGPDQKGLNISDFTIFIPTNEAFEAIGSVLASADLETLQTVLKYHIIPNNVIFSPSLGNVTVTSLQGDNLTFTVLPDGTAWVNNAKITFPNTILYNCVAHVIDTVLAPGEFDRASLQPSTAAAEKVAFPSASAVAKLPFTSVAFEGDTMTYSSTPALLQTVAAVATSRSNAAATSRPTANATTSSPPLATYTGSAIGLTTSAAMVMALTVGIAALLM</sequence>
<organism evidence="3 4">
    <name type="scientific">Aureobasidium pullulans</name>
    <name type="common">Black yeast</name>
    <name type="synonym">Pullularia pullulans</name>
    <dbReference type="NCBI Taxonomy" id="5580"/>
    <lineage>
        <taxon>Eukaryota</taxon>
        <taxon>Fungi</taxon>
        <taxon>Dikarya</taxon>
        <taxon>Ascomycota</taxon>
        <taxon>Pezizomycotina</taxon>
        <taxon>Dothideomycetes</taxon>
        <taxon>Dothideomycetidae</taxon>
        <taxon>Dothideales</taxon>
        <taxon>Saccotheciaceae</taxon>
        <taxon>Aureobasidium</taxon>
    </lineage>
</organism>
<evidence type="ECO:0000256" key="1">
    <source>
        <dbReference type="SAM" id="Phobius"/>
    </source>
</evidence>
<dbReference type="SUPFAM" id="SSF82153">
    <property type="entry name" value="FAS1 domain"/>
    <property type="match status" value="2"/>
</dbReference>
<evidence type="ECO:0000259" key="2">
    <source>
        <dbReference type="PROSITE" id="PS50213"/>
    </source>
</evidence>